<evidence type="ECO:0000313" key="4">
    <source>
        <dbReference type="Proteomes" id="UP000022611"/>
    </source>
</evidence>
<dbReference type="CDD" id="cd17557">
    <property type="entry name" value="REC_Rcp-like"/>
    <property type="match status" value="1"/>
</dbReference>
<dbReference type="InterPro" id="IPR052893">
    <property type="entry name" value="TCS_response_regulator"/>
</dbReference>
<dbReference type="eggNOG" id="COG0784">
    <property type="taxonomic scope" value="Bacteria"/>
</dbReference>
<dbReference type="RefSeq" id="WP_019689252.1">
    <property type="nucleotide sequence ID" value="NZ_AFOY02000004.1"/>
</dbReference>
<evidence type="ECO:0000259" key="2">
    <source>
        <dbReference type="PROSITE" id="PS50110"/>
    </source>
</evidence>
<dbReference type="PATRIC" id="fig|1042209.11.peg.833"/>
<feature type="modified residue" description="4-aspartylphosphate" evidence="1">
    <location>
        <position position="61"/>
    </location>
</feature>
<sequence length="144" mass="16159">MDSISGLDILIVDDDPDDCLLLQEALEENMVFSKVIFKHDGEELLDYLQHCYRLPGLILLDLNMPRKDGREALAEIKGNTRLHTIPVIVLTTSDSTEDAQQSYERGANAFISKPTSFSGLVSMVHSIRSFWLETAVLPLEDKPL</sequence>
<feature type="domain" description="Response regulatory" evidence="2">
    <location>
        <begin position="8"/>
        <end position="128"/>
    </location>
</feature>
<accession>A0A010ST35</accession>
<dbReference type="SUPFAM" id="SSF52172">
    <property type="entry name" value="CheY-like"/>
    <property type="match status" value="1"/>
</dbReference>
<dbReference type="AlphaFoldDB" id="A0A010ST35"/>
<dbReference type="Gene3D" id="3.40.50.2300">
    <property type="match status" value="1"/>
</dbReference>
<reference evidence="3 4" key="1">
    <citation type="journal article" date="2011" name="J. Bacteriol.">
        <title>Draft genome sequence of the polycyclic aromatic hydrocarbon-degrading, genetically engineered bioluminescent bioreporter Pseudomonas fluorescens HK44.</title>
        <authorList>
            <person name="Chauhan A."/>
            <person name="Layton A.C."/>
            <person name="Williams D.E."/>
            <person name="Smartt A.E."/>
            <person name="Ripp S."/>
            <person name="Karpinets T.V."/>
            <person name="Brown S.D."/>
            <person name="Sayler G.S."/>
        </authorList>
    </citation>
    <scope>NUCLEOTIDE SEQUENCE [LARGE SCALE GENOMIC DNA]</scope>
    <source>
        <strain evidence="3 4">HK44</strain>
    </source>
</reference>
<organism evidence="3 4">
    <name type="scientific">Pseudomonas fluorescens HK44</name>
    <dbReference type="NCBI Taxonomy" id="1042209"/>
    <lineage>
        <taxon>Bacteria</taxon>
        <taxon>Pseudomonadati</taxon>
        <taxon>Pseudomonadota</taxon>
        <taxon>Gammaproteobacteria</taxon>
        <taxon>Pseudomonadales</taxon>
        <taxon>Pseudomonadaceae</taxon>
        <taxon>Pseudomonas</taxon>
    </lineage>
</organism>
<dbReference type="PANTHER" id="PTHR44520:SF2">
    <property type="entry name" value="RESPONSE REGULATOR RCP1"/>
    <property type="match status" value="1"/>
</dbReference>
<dbReference type="HOGENOM" id="CLU_000445_69_17_6"/>
<gene>
    <name evidence="3" type="ORF">HK44_021520</name>
</gene>
<keyword evidence="1" id="KW-0597">Phosphoprotein</keyword>
<comment type="caution">
    <text evidence="3">The sequence shown here is derived from an EMBL/GenBank/DDBJ whole genome shotgun (WGS) entry which is preliminary data.</text>
</comment>
<name>A0A010ST35_PSEFL</name>
<dbReference type="GO" id="GO:0000160">
    <property type="term" value="P:phosphorelay signal transduction system"/>
    <property type="evidence" value="ECO:0007669"/>
    <property type="project" value="InterPro"/>
</dbReference>
<proteinExistence type="predicted"/>
<dbReference type="PROSITE" id="PS50110">
    <property type="entry name" value="RESPONSE_REGULATORY"/>
    <property type="match status" value="1"/>
</dbReference>
<dbReference type="Pfam" id="PF00072">
    <property type="entry name" value="Response_reg"/>
    <property type="match status" value="1"/>
</dbReference>
<dbReference type="PANTHER" id="PTHR44520">
    <property type="entry name" value="RESPONSE REGULATOR RCP1-RELATED"/>
    <property type="match status" value="1"/>
</dbReference>
<protein>
    <submittedName>
        <fullName evidence="3">Chemotaxis protein CheY</fullName>
    </submittedName>
</protein>
<dbReference type="OrthoDB" id="9793549at2"/>
<dbReference type="InterPro" id="IPR011006">
    <property type="entry name" value="CheY-like_superfamily"/>
</dbReference>
<dbReference type="EMBL" id="AFOY02000004">
    <property type="protein sequence ID" value="EXF95930.1"/>
    <property type="molecule type" value="Genomic_DNA"/>
</dbReference>
<dbReference type="Proteomes" id="UP000022611">
    <property type="component" value="Unassembled WGS sequence"/>
</dbReference>
<evidence type="ECO:0000256" key="1">
    <source>
        <dbReference type="PROSITE-ProRule" id="PRU00169"/>
    </source>
</evidence>
<evidence type="ECO:0000313" key="3">
    <source>
        <dbReference type="EMBL" id="EXF95930.1"/>
    </source>
</evidence>
<dbReference type="SMART" id="SM00448">
    <property type="entry name" value="REC"/>
    <property type="match status" value="1"/>
</dbReference>
<dbReference type="InterPro" id="IPR001789">
    <property type="entry name" value="Sig_transdc_resp-reg_receiver"/>
</dbReference>